<dbReference type="Proteomes" id="UP000269331">
    <property type="component" value="Chromosome"/>
</dbReference>
<sequence>MMREKIARLIQNKRKEKGWTQKKLSEGICTQALISKIEKAEVSTSVELFDALVKKLKIDPYYVQEFFQENMEGSNRFYTAEIRNLLYKRDYDTLAYIIKVTNKNQVTRQEREYFKYMQAMIYYGKQGDVQEAIEEFFTLFHEAEDEVLRLRAGTMLGTLYSEIGKFEEAISISESILPHYRQAFEIQQQLHFLYGFSRTLVLAERYDEALIHGNQSLNLQREHHSLYLLGHTLLLRANILYAKGLPREALSVLEQAIAVYQIENDDLVRIAAESMREQIKGELK</sequence>
<dbReference type="CDD" id="cd00093">
    <property type="entry name" value="HTH_XRE"/>
    <property type="match status" value="1"/>
</dbReference>
<name>A0A2Z5TZ75_9STRE</name>
<dbReference type="Pfam" id="PF01381">
    <property type="entry name" value="HTH_3"/>
    <property type="match status" value="1"/>
</dbReference>
<accession>A0A2Z5TZ75</accession>
<dbReference type="EMBL" id="AP018400">
    <property type="protein sequence ID" value="BBA93592.1"/>
    <property type="molecule type" value="Genomic_DNA"/>
</dbReference>
<dbReference type="InterPro" id="IPR041315">
    <property type="entry name" value="PlcR_TPR"/>
</dbReference>
<dbReference type="KEGG" id="srq:SR187_9960"/>
<reference evidence="2 3" key="1">
    <citation type="journal article" date="2018" name="Genome Biol. Evol.">
        <title>Complete Genome Sequence of Streptococcus ruminantium sp. nov. GUT-187T (=DSM 104980T =JCM 31869T), the Type Strain of S. ruminantium, and Comparison with Genome Sequences of Streptococcus suis Strains.</title>
        <authorList>
            <person name="Tohya M."/>
            <person name="Sekizaki T."/>
            <person name="Miyoshi-Akiyama T."/>
        </authorList>
    </citation>
    <scope>NUCLEOTIDE SEQUENCE [LARGE SCALE GENOMIC DNA]</scope>
    <source>
        <strain evidence="2 3">GUT187T</strain>
    </source>
</reference>
<dbReference type="InterPro" id="IPR011990">
    <property type="entry name" value="TPR-like_helical_dom_sf"/>
</dbReference>
<dbReference type="GO" id="GO:0003677">
    <property type="term" value="F:DNA binding"/>
    <property type="evidence" value="ECO:0007669"/>
    <property type="project" value="InterPro"/>
</dbReference>
<dbReference type="InterPro" id="IPR053163">
    <property type="entry name" value="HTH-type_regulator_Rgg"/>
</dbReference>
<dbReference type="PANTHER" id="PTHR37038">
    <property type="entry name" value="TRANSCRIPTIONAL REGULATOR-RELATED"/>
    <property type="match status" value="1"/>
</dbReference>
<dbReference type="PROSITE" id="PS50943">
    <property type="entry name" value="HTH_CROC1"/>
    <property type="match status" value="1"/>
</dbReference>
<dbReference type="Gene3D" id="1.25.40.10">
    <property type="entry name" value="Tetratricopeptide repeat domain"/>
    <property type="match status" value="1"/>
</dbReference>
<dbReference type="PANTHER" id="PTHR37038:SF14">
    <property type="entry name" value="TRANSCRIPTIONAL ACTIVATOR"/>
    <property type="match status" value="1"/>
</dbReference>
<evidence type="ECO:0000313" key="2">
    <source>
        <dbReference type="EMBL" id="BBA93592.1"/>
    </source>
</evidence>
<dbReference type="SMART" id="SM00530">
    <property type="entry name" value="HTH_XRE"/>
    <property type="match status" value="1"/>
</dbReference>
<feature type="domain" description="HTH cro/C1-type" evidence="1">
    <location>
        <begin position="10"/>
        <end position="63"/>
    </location>
</feature>
<organism evidence="2 3">
    <name type="scientific">Streptococcus ruminantium</name>
    <dbReference type="NCBI Taxonomy" id="1917441"/>
    <lineage>
        <taxon>Bacteria</taxon>
        <taxon>Bacillati</taxon>
        <taxon>Bacillota</taxon>
        <taxon>Bacilli</taxon>
        <taxon>Lactobacillales</taxon>
        <taxon>Streptococcaceae</taxon>
        <taxon>Streptococcus</taxon>
    </lineage>
</organism>
<dbReference type="SUPFAM" id="SSF48452">
    <property type="entry name" value="TPR-like"/>
    <property type="match status" value="1"/>
</dbReference>
<gene>
    <name evidence="2" type="ORF">SR187_9960</name>
</gene>
<evidence type="ECO:0000259" key="1">
    <source>
        <dbReference type="PROSITE" id="PS50943"/>
    </source>
</evidence>
<dbReference type="AlphaFoldDB" id="A0A2Z5TZ75"/>
<dbReference type="SUPFAM" id="SSF47413">
    <property type="entry name" value="lambda repressor-like DNA-binding domains"/>
    <property type="match status" value="1"/>
</dbReference>
<dbReference type="Pfam" id="PF18768">
    <property type="entry name" value="RNPP_C"/>
    <property type="match status" value="1"/>
</dbReference>
<protein>
    <submittedName>
        <fullName evidence="2">XRE family transcriptional regulator</fullName>
    </submittedName>
</protein>
<dbReference type="InterPro" id="IPR010982">
    <property type="entry name" value="Lambda_DNA-bd_dom_sf"/>
</dbReference>
<proteinExistence type="predicted"/>
<dbReference type="InterPro" id="IPR001387">
    <property type="entry name" value="Cro/C1-type_HTH"/>
</dbReference>
<evidence type="ECO:0000313" key="3">
    <source>
        <dbReference type="Proteomes" id="UP000269331"/>
    </source>
</evidence>